<dbReference type="PROSITE" id="PS51412">
    <property type="entry name" value="MACPF_2"/>
    <property type="match status" value="1"/>
</dbReference>
<keyword evidence="2" id="KW-1185">Reference proteome</keyword>
<sequence>NFIKNIAHVNARGHTTTGLKRAAVEAAASSDKIQEAVVEKGIEVVGNAIDKQIANIEGAQNKSEAFLNKRIKLDISPEKGWSNEDMFVPPGYHLNAEIDSEGEKAEKNEQGGPVYAYPAGIGTTMMNGCWGTGYKPGDPCYQSLEVLTACQNMIDGAAFIGVGFDGRGKYSPESRKMSIIQRSCGGRQYYDNFQVPDTMNVHGIYETSSTMQIFSSRREYQGYLQTEAGVSGSYFGFYAGVKSAYGMSFSSNQQTNLAVFDIDVDRYEIFKDELKPQDLSRAFLHEFMSLPESYFQPGAPAKFNDFISRWGTHYIKSAKFGGQLEIRKLQNGISTSSKEEFAVEAEMEYKGLFASAGAYSSTKSGTQNKSEQKFMSTSVQALGGSQRIAAAVTDLYAPTFKSTLVEWLDSIDNYPKAFKFLMGSITDLVDFRAADLFPDEAINWGCEANSQNLVKEESTGKYYYNRTVTGGINKTYCDFASRDELEIKLKQRRTSLKAAIEAYMEEGPILATEMNLQAGDGGCETQDLEGSLAIPRWDDIVSQQNVFHVIFDMDVELRGSRNKIPKSMSRLVERK</sequence>
<proteinExistence type="predicted"/>
<organism evidence="1 2">
    <name type="scientific">Paramuricea clavata</name>
    <name type="common">Red gorgonian</name>
    <name type="synonym">Violescent sea-whip</name>
    <dbReference type="NCBI Taxonomy" id="317549"/>
    <lineage>
        <taxon>Eukaryota</taxon>
        <taxon>Metazoa</taxon>
        <taxon>Cnidaria</taxon>
        <taxon>Anthozoa</taxon>
        <taxon>Octocorallia</taxon>
        <taxon>Malacalcyonacea</taxon>
        <taxon>Plexauridae</taxon>
        <taxon>Paramuricea</taxon>
    </lineage>
</organism>
<comment type="caution">
    <text evidence="1">The sequence shown here is derived from an EMBL/GenBank/DDBJ whole genome shotgun (WGS) entry which is preliminary data.</text>
</comment>
<accession>A0A7D9DL40</accession>
<dbReference type="AlphaFoldDB" id="A0A7D9DL40"/>
<dbReference type="EMBL" id="CACRXK020000933">
    <property type="protein sequence ID" value="CAB3985871.1"/>
    <property type="molecule type" value="Genomic_DNA"/>
</dbReference>
<dbReference type="SMART" id="SM00457">
    <property type="entry name" value="MACPF"/>
    <property type="match status" value="1"/>
</dbReference>
<dbReference type="Proteomes" id="UP001152795">
    <property type="component" value="Unassembled WGS sequence"/>
</dbReference>
<dbReference type="Pfam" id="PF01823">
    <property type="entry name" value="MACPF"/>
    <property type="match status" value="1"/>
</dbReference>
<dbReference type="OrthoDB" id="1366754at2759"/>
<evidence type="ECO:0000313" key="1">
    <source>
        <dbReference type="EMBL" id="CAB3985871.1"/>
    </source>
</evidence>
<gene>
    <name evidence="1" type="ORF">PACLA_8A046220</name>
</gene>
<dbReference type="PANTHER" id="PTHR46549">
    <property type="entry name" value="MACPF DOMAIN-CONTAINING PROTEIN"/>
    <property type="match status" value="1"/>
</dbReference>
<name>A0A7D9DL40_PARCT</name>
<reference evidence="1" key="1">
    <citation type="submission" date="2020-04" db="EMBL/GenBank/DDBJ databases">
        <authorList>
            <person name="Alioto T."/>
            <person name="Alioto T."/>
            <person name="Gomez Garrido J."/>
        </authorList>
    </citation>
    <scope>NUCLEOTIDE SEQUENCE</scope>
    <source>
        <strain evidence="1">A484AB</strain>
    </source>
</reference>
<feature type="non-terminal residue" evidence="1">
    <location>
        <position position="1"/>
    </location>
</feature>
<evidence type="ECO:0000313" key="2">
    <source>
        <dbReference type="Proteomes" id="UP001152795"/>
    </source>
</evidence>
<protein>
    <submittedName>
        <fullName evidence="1">Uncharacterized protein</fullName>
    </submittedName>
</protein>
<dbReference type="PANTHER" id="PTHR46549:SF1">
    <property type="entry name" value="MACPF DOMAIN-CONTAINING PROTEIN"/>
    <property type="match status" value="1"/>
</dbReference>
<dbReference type="InterPro" id="IPR020864">
    <property type="entry name" value="MACPF"/>
</dbReference>